<evidence type="ECO:0008006" key="3">
    <source>
        <dbReference type="Google" id="ProtNLM"/>
    </source>
</evidence>
<dbReference type="EMBL" id="CP041636">
    <property type="protein sequence ID" value="QDO96972.1"/>
    <property type="molecule type" value="Genomic_DNA"/>
</dbReference>
<organism evidence="1 2">
    <name type="scientific">Ferrovibrio terrae</name>
    <dbReference type="NCBI Taxonomy" id="2594003"/>
    <lineage>
        <taxon>Bacteria</taxon>
        <taxon>Pseudomonadati</taxon>
        <taxon>Pseudomonadota</taxon>
        <taxon>Alphaproteobacteria</taxon>
        <taxon>Rhodospirillales</taxon>
        <taxon>Rhodospirillaceae</taxon>
        <taxon>Ferrovibrio</taxon>
    </lineage>
</organism>
<dbReference type="RefSeq" id="WP_144067953.1">
    <property type="nucleotide sequence ID" value="NZ_CP041636.1"/>
</dbReference>
<evidence type="ECO:0000313" key="1">
    <source>
        <dbReference type="EMBL" id="QDO96972.1"/>
    </source>
</evidence>
<protein>
    <recommendedName>
        <fullName evidence="3">(2Fe-2S) ferredoxin domain-containing protein</fullName>
    </recommendedName>
</protein>
<dbReference type="Gene3D" id="3.40.30.10">
    <property type="entry name" value="Glutaredoxin"/>
    <property type="match status" value="1"/>
</dbReference>
<dbReference type="OrthoDB" id="7412671at2"/>
<evidence type="ECO:0000313" key="2">
    <source>
        <dbReference type="Proteomes" id="UP000317496"/>
    </source>
</evidence>
<sequence length="102" mass="10919">MSSKKSVLETAEQPWSTALVLVCSECDGGHGVELTNRLKDSMKAAGHKKDVRVARVRCLGICPKRGVAVTVTGIERTACSYVVHGKGDDAVDALRDAILPQR</sequence>
<accession>A0A516GZP0</accession>
<reference evidence="1 2" key="1">
    <citation type="submission" date="2019-07" db="EMBL/GenBank/DDBJ databases">
        <title>Genome sequencing for Ferrovibrio sp. K5.</title>
        <authorList>
            <person name="Park S.-J."/>
        </authorList>
    </citation>
    <scope>NUCLEOTIDE SEQUENCE [LARGE SCALE GENOMIC DNA]</scope>
    <source>
        <strain evidence="1 2">K5</strain>
    </source>
</reference>
<proteinExistence type="predicted"/>
<name>A0A516GZP0_9PROT</name>
<dbReference type="KEGG" id="fer:FNB15_06655"/>
<gene>
    <name evidence="1" type="ORF">FNB15_06655</name>
</gene>
<dbReference type="AlphaFoldDB" id="A0A516GZP0"/>
<keyword evidence="2" id="KW-1185">Reference proteome</keyword>
<dbReference type="CDD" id="cd02980">
    <property type="entry name" value="TRX_Fd_family"/>
    <property type="match status" value="1"/>
</dbReference>
<dbReference type="Proteomes" id="UP000317496">
    <property type="component" value="Chromosome"/>
</dbReference>